<gene>
    <name evidence="3" type="ORF">EV646_104357</name>
</gene>
<dbReference type="RefSeq" id="WP_277875110.1">
    <property type="nucleotide sequence ID" value="NZ_SLWR01000004.1"/>
</dbReference>
<dbReference type="Proteomes" id="UP000295573">
    <property type="component" value="Unassembled WGS sequence"/>
</dbReference>
<evidence type="ECO:0000259" key="2">
    <source>
        <dbReference type="Pfam" id="PF04261"/>
    </source>
</evidence>
<dbReference type="GO" id="GO:0004601">
    <property type="term" value="F:peroxidase activity"/>
    <property type="evidence" value="ECO:0007669"/>
    <property type="project" value="UniProtKB-KW"/>
</dbReference>
<dbReference type="EMBL" id="SLWR01000004">
    <property type="protein sequence ID" value="TCO48535.1"/>
    <property type="molecule type" value="Genomic_DNA"/>
</dbReference>
<dbReference type="InterPro" id="IPR011008">
    <property type="entry name" value="Dimeric_a/b-barrel"/>
</dbReference>
<keyword evidence="3" id="KW-0575">Peroxidase</keyword>
<accession>A0A4R2IZX7</accession>
<protein>
    <submittedName>
        <fullName evidence="3">Dyp-type peroxidase family protein</fullName>
    </submittedName>
</protein>
<proteinExistence type="predicted"/>
<name>A0A4R2IZX7_9ACTN</name>
<organism evidence="3 4">
    <name type="scientific">Kribbella antiqua</name>
    <dbReference type="NCBI Taxonomy" id="2512217"/>
    <lineage>
        <taxon>Bacteria</taxon>
        <taxon>Bacillati</taxon>
        <taxon>Actinomycetota</taxon>
        <taxon>Actinomycetes</taxon>
        <taxon>Propionibacteriales</taxon>
        <taxon>Kribbellaceae</taxon>
        <taxon>Kribbella</taxon>
    </lineage>
</organism>
<dbReference type="AlphaFoldDB" id="A0A4R2IZX7"/>
<reference evidence="3 4" key="1">
    <citation type="journal article" date="2015" name="Stand. Genomic Sci.">
        <title>Genomic Encyclopedia of Bacterial and Archaeal Type Strains, Phase III: the genomes of soil and plant-associated and newly described type strains.</title>
        <authorList>
            <person name="Whitman W.B."/>
            <person name="Woyke T."/>
            <person name="Klenk H.P."/>
            <person name="Zhou Y."/>
            <person name="Lilburn T.G."/>
            <person name="Beck B.J."/>
            <person name="De Vos P."/>
            <person name="Vandamme P."/>
            <person name="Eisen J.A."/>
            <person name="Garrity G."/>
            <person name="Hugenholtz P."/>
            <person name="Kyrpides N.C."/>
        </authorList>
    </citation>
    <scope>NUCLEOTIDE SEQUENCE [LARGE SCALE GENOMIC DNA]</scope>
    <source>
        <strain evidence="3 4">VKM Ac-2541</strain>
    </source>
</reference>
<evidence type="ECO:0000256" key="1">
    <source>
        <dbReference type="SAM" id="MobiDB-lite"/>
    </source>
</evidence>
<keyword evidence="4" id="KW-1185">Reference proteome</keyword>
<dbReference type="Pfam" id="PF04261">
    <property type="entry name" value="Dyp_perox_N"/>
    <property type="match status" value="1"/>
</dbReference>
<sequence>MLGITAPPADSGVLGPDMPGDDLTVTVGVGSSLFDDRYGLQDRKPAKLTPMKDFPNDTPGCRPVPWGSEPAVVCVGD</sequence>
<evidence type="ECO:0000313" key="4">
    <source>
        <dbReference type="Proteomes" id="UP000295573"/>
    </source>
</evidence>
<evidence type="ECO:0000313" key="3">
    <source>
        <dbReference type="EMBL" id="TCO48535.1"/>
    </source>
</evidence>
<dbReference type="SUPFAM" id="SSF54909">
    <property type="entry name" value="Dimeric alpha+beta barrel"/>
    <property type="match status" value="1"/>
</dbReference>
<feature type="region of interest" description="Disordered" evidence="1">
    <location>
        <begin position="46"/>
        <end position="67"/>
    </location>
</feature>
<dbReference type="InterPro" id="IPR048327">
    <property type="entry name" value="Dyp_perox_N"/>
</dbReference>
<comment type="caution">
    <text evidence="3">The sequence shown here is derived from an EMBL/GenBank/DDBJ whole genome shotgun (WGS) entry which is preliminary data.</text>
</comment>
<feature type="domain" description="Dyp-type peroxidase N-terminal" evidence="2">
    <location>
        <begin position="4"/>
        <end position="57"/>
    </location>
</feature>
<keyword evidence="3" id="KW-0560">Oxidoreductase</keyword>